<dbReference type="PANTHER" id="PTHR43827">
    <property type="entry name" value="2,5-DIKETO-D-GLUCONIC ACID REDUCTASE"/>
    <property type="match status" value="1"/>
</dbReference>
<dbReference type="InterPro" id="IPR036812">
    <property type="entry name" value="NAD(P)_OxRdtase_dom_sf"/>
</dbReference>
<evidence type="ECO:0000256" key="4">
    <source>
        <dbReference type="PIRSR" id="PIRSR000097-1"/>
    </source>
</evidence>
<dbReference type="InterPro" id="IPR020471">
    <property type="entry name" value="AKR"/>
</dbReference>
<sequence>MTPSLITLNDGTRMPAIAYGLGTAHVPQFTKYFGLPELDSTQLLVDVLKLGYRHIDTAEHYYKDSEIAAAIERSGIARQDIFLTSKADCNNGLSVDEALGRQLANIELEYFDLYLIHNPRFAKTDKDLQDKWKEMEKAYESGRVKSIGVSNFTKAQLQAILEVAIIKPTVNQFEYHPYEQHDDLLEWMKSLDILPFCYSVLAPVIRGRPGPVDGIFGELATKYGVTDGDIAMKWCLDQGLAVATTGKNLDRLKGYLEDFSRFELTESEIKEIRGLGLQKNFSNYMQMGGVGPAS</sequence>
<evidence type="ECO:0000256" key="6">
    <source>
        <dbReference type="PIRSR" id="PIRSR000097-3"/>
    </source>
</evidence>
<dbReference type="Gene3D" id="3.20.20.100">
    <property type="entry name" value="NADP-dependent oxidoreductase domain"/>
    <property type="match status" value="1"/>
</dbReference>
<proteinExistence type="inferred from homology"/>
<dbReference type="GO" id="GO:0016652">
    <property type="term" value="F:oxidoreductase activity, acting on NAD(P)H as acceptor"/>
    <property type="evidence" value="ECO:0007669"/>
    <property type="project" value="InterPro"/>
</dbReference>
<comment type="similarity">
    <text evidence="1">Belongs to the aldo/keto reductase family.</text>
</comment>
<organism evidence="8 9">
    <name type="scientific">Fusarium ambrosium</name>
    <dbReference type="NCBI Taxonomy" id="131363"/>
    <lineage>
        <taxon>Eukaryota</taxon>
        <taxon>Fungi</taxon>
        <taxon>Dikarya</taxon>
        <taxon>Ascomycota</taxon>
        <taxon>Pezizomycotina</taxon>
        <taxon>Sordariomycetes</taxon>
        <taxon>Hypocreomycetidae</taxon>
        <taxon>Hypocreales</taxon>
        <taxon>Nectriaceae</taxon>
        <taxon>Fusarium</taxon>
        <taxon>Fusarium solani species complex</taxon>
    </lineage>
</organism>
<keyword evidence="2" id="KW-0521">NADP</keyword>
<protein>
    <recommendedName>
        <fullName evidence="7">NADP-dependent oxidoreductase domain-containing protein</fullName>
    </recommendedName>
</protein>
<dbReference type="Proteomes" id="UP000288429">
    <property type="component" value="Unassembled WGS sequence"/>
</dbReference>
<dbReference type="CDD" id="cd19120">
    <property type="entry name" value="AKR_AKR3C2-3"/>
    <property type="match status" value="1"/>
</dbReference>
<dbReference type="InterPro" id="IPR044494">
    <property type="entry name" value="AKR3C2/3"/>
</dbReference>
<dbReference type="EMBL" id="NIZV01000660">
    <property type="protein sequence ID" value="RSL83254.1"/>
    <property type="molecule type" value="Genomic_DNA"/>
</dbReference>
<gene>
    <name evidence="8" type="ORF">CDV31_016851</name>
</gene>
<dbReference type="PIRSF" id="PIRSF000097">
    <property type="entry name" value="AKR"/>
    <property type="match status" value="1"/>
</dbReference>
<evidence type="ECO:0000256" key="3">
    <source>
        <dbReference type="ARBA" id="ARBA00023002"/>
    </source>
</evidence>
<dbReference type="Pfam" id="PF00248">
    <property type="entry name" value="Aldo_ket_red"/>
    <property type="match status" value="1"/>
</dbReference>
<comment type="caution">
    <text evidence="8">The sequence shown here is derived from an EMBL/GenBank/DDBJ whole genome shotgun (WGS) entry which is preliminary data.</text>
</comment>
<dbReference type="PRINTS" id="PR00069">
    <property type="entry name" value="ALDKETRDTASE"/>
</dbReference>
<dbReference type="InterPro" id="IPR023210">
    <property type="entry name" value="NADP_OxRdtase_dom"/>
</dbReference>
<dbReference type="PANTHER" id="PTHR43827:SF3">
    <property type="entry name" value="NADP-DEPENDENT OXIDOREDUCTASE DOMAIN-CONTAINING PROTEIN"/>
    <property type="match status" value="1"/>
</dbReference>
<evidence type="ECO:0000256" key="5">
    <source>
        <dbReference type="PIRSR" id="PIRSR000097-2"/>
    </source>
</evidence>
<dbReference type="AlphaFoldDB" id="A0A428S0K1"/>
<dbReference type="GO" id="GO:0016616">
    <property type="term" value="F:oxidoreductase activity, acting on the CH-OH group of donors, NAD or NADP as acceptor"/>
    <property type="evidence" value="ECO:0007669"/>
    <property type="project" value="UniProtKB-ARBA"/>
</dbReference>
<evidence type="ECO:0000313" key="9">
    <source>
        <dbReference type="Proteomes" id="UP000288429"/>
    </source>
</evidence>
<evidence type="ECO:0000313" key="8">
    <source>
        <dbReference type="EMBL" id="RSL83254.1"/>
    </source>
</evidence>
<evidence type="ECO:0000256" key="2">
    <source>
        <dbReference type="ARBA" id="ARBA00022857"/>
    </source>
</evidence>
<feature type="binding site" evidence="5">
    <location>
        <position position="117"/>
    </location>
    <ligand>
        <name>substrate</name>
    </ligand>
</feature>
<dbReference type="SUPFAM" id="SSF51430">
    <property type="entry name" value="NAD(P)-linked oxidoreductase"/>
    <property type="match status" value="1"/>
</dbReference>
<accession>A0A428S0K1</accession>
<keyword evidence="3" id="KW-0560">Oxidoreductase</keyword>
<dbReference type="InterPro" id="IPR018170">
    <property type="entry name" value="Aldo/ket_reductase_CS"/>
</dbReference>
<evidence type="ECO:0000259" key="7">
    <source>
        <dbReference type="Pfam" id="PF00248"/>
    </source>
</evidence>
<reference evidence="8 9" key="1">
    <citation type="submission" date="2017-06" db="EMBL/GenBank/DDBJ databases">
        <title>Cmopartive genomic analysis of Ambrosia Fusariam Clade fungi.</title>
        <authorList>
            <person name="Stajich J.E."/>
            <person name="Carrillo J."/>
            <person name="Kijimoto T."/>
            <person name="Eskalen A."/>
            <person name="O'Donnell K."/>
            <person name="Kasson M."/>
        </authorList>
    </citation>
    <scope>NUCLEOTIDE SEQUENCE [LARGE SCALE GENOMIC DNA]</scope>
    <source>
        <strain evidence="8 9">NRRL 20438</strain>
    </source>
</reference>
<evidence type="ECO:0000256" key="1">
    <source>
        <dbReference type="ARBA" id="ARBA00007905"/>
    </source>
</evidence>
<keyword evidence="9" id="KW-1185">Reference proteome</keyword>
<feature type="domain" description="NADP-dependent oxidoreductase" evidence="7">
    <location>
        <begin position="20"/>
        <end position="274"/>
    </location>
</feature>
<dbReference type="PROSITE" id="PS00062">
    <property type="entry name" value="ALDOKETO_REDUCTASE_2"/>
    <property type="match status" value="1"/>
</dbReference>
<name>A0A428S0K1_9HYPO</name>
<feature type="site" description="Lowers pKa of active site Tyr" evidence="6">
    <location>
        <position position="86"/>
    </location>
</feature>
<feature type="active site" description="Proton donor" evidence="4">
    <location>
        <position position="61"/>
    </location>
</feature>